<keyword evidence="12" id="KW-0472">Membrane</keyword>
<dbReference type="InterPro" id="IPR036396">
    <property type="entry name" value="Cyt_P450_sf"/>
</dbReference>
<evidence type="ECO:0000256" key="14">
    <source>
        <dbReference type="RuleBase" id="RU000461"/>
    </source>
</evidence>
<name>A0AAN7NZA5_9COLE</name>
<evidence type="ECO:0000256" key="4">
    <source>
        <dbReference type="ARBA" id="ARBA00010617"/>
    </source>
</evidence>
<dbReference type="PRINTS" id="PR00463">
    <property type="entry name" value="EP450I"/>
</dbReference>
<dbReference type="FunFam" id="1.10.630.10:FF:000042">
    <property type="entry name" value="Cytochrome P450"/>
    <property type="match status" value="1"/>
</dbReference>
<dbReference type="GO" id="GO:0016705">
    <property type="term" value="F:oxidoreductase activity, acting on paired donors, with incorporation or reduction of molecular oxygen"/>
    <property type="evidence" value="ECO:0007669"/>
    <property type="project" value="InterPro"/>
</dbReference>
<dbReference type="InterPro" id="IPR017972">
    <property type="entry name" value="Cyt_P450_CS"/>
</dbReference>
<dbReference type="InterPro" id="IPR001128">
    <property type="entry name" value="Cyt_P450"/>
</dbReference>
<dbReference type="CDD" id="cd11056">
    <property type="entry name" value="CYP6-like"/>
    <property type="match status" value="1"/>
</dbReference>
<dbReference type="PANTHER" id="PTHR24292">
    <property type="entry name" value="CYTOCHROME P450"/>
    <property type="match status" value="1"/>
</dbReference>
<evidence type="ECO:0000313" key="15">
    <source>
        <dbReference type="EMBL" id="KAK4876715.1"/>
    </source>
</evidence>
<evidence type="ECO:0000256" key="9">
    <source>
        <dbReference type="ARBA" id="ARBA00023002"/>
    </source>
</evidence>
<organism evidence="15 16">
    <name type="scientific">Aquatica leii</name>
    <dbReference type="NCBI Taxonomy" id="1421715"/>
    <lineage>
        <taxon>Eukaryota</taxon>
        <taxon>Metazoa</taxon>
        <taxon>Ecdysozoa</taxon>
        <taxon>Arthropoda</taxon>
        <taxon>Hexapoda</taxon>
        <taxon>Insecta</taxon>
        <taxon>Pterygota</taxon>
        <taxon>Neoptera</taxon>
        <taxon>Endopterygota</taxon>
        <taxon>Coleoptera</taxon>
        <taxon>Polyphaga</taxon>
        <taxon>Elateriformia</taxon>
        <taxon>Elateroidea</taxon>
        <taxon>Lampyridae</taxon>
        <taxon>Luciolinae</taxon>
        <taxon>Aquatica</taxon>
    </lineage>
</organism>
<accession>A0AAN7NZA5</accession>
<dbReference type="GO" id="GO:0020037">
    <property type="term" value="F:heme binding"/>
    <property type="evidence" value="ECO:0007669"/>
    <property type="project" value="InterPro"/>
</dbReference>
<protein>
    <recommendedName>
        <fullName evidence="17">Cytochrome P450</fullName>
    </recommendedName>
</protein>
<dbReference type="PANTHER" id="PTHR24292:SF54">
    <property type="entry name" value="CYP9F3-RELATED"/>
    <property type="match status" value="1"/>
</dbReference>
<comment type="similarity">
    <text evidence="4 14">Belongs to the cytochrome P450 family.</text>
</comment>
<evidence type="ECO:0000256" key="13">
    <source>
        <dbReference type="PIRSR" id="PIRSR602401-1"/>
    </source>
</evidence>
<keyword evidence="7" id="KW-0256">Endoplasmic reticulum</keyword>
<dbReference type="GO" id="GO:0005506">
    <property type="term" value="F:iron ion binding"/>
    <property type="evidence" value="ECO:0007669"/>
    <property type="project" value="InterPro"/>
</dbReference>
<evidence type="ECO:0000256" key="6">
    <source>
        <dbReference type="ARBA" id="ARBA00022723"/>
    </source>
</evidence>
<keyword evidence="6 13" id="KW-0479">Metal-binding</keyword>
<evidence type="ECO:0000256" key="5">
    <source>
        <dbReference type="ARBA" id="ARBA00022617"/>
    </source>
</evidence>
<gene>
    <name evidence="15" type="ORF">RN001_009221</name>
</gene>
<dbReference type="PROSITE" id="PS00086">
    <property type="entry name" value="CYTOCHROME_P450"/>
    <property type="match status" value="1"/>
</dbReference>
<keyword evidence="10 13" id="KW-0408">Iron</keyword>
<sequence length="532" mass="61877">MWVLVISACICGLLLYYKLCSPLKYWSEKNVPHPTPSLIVGNLGPAVTKKETFNKLLQKICLKYDNHRYFGFYQFSKPSLVILDRKLIKEIFIKSFDHFTDHDDFLPKGTDTFWKKGLFSRKGEDWHDMRTTLSPAFTSRKMKAMFHLVTECSERFVNYYVKKGATISLEVMDFFTKFDNDVIASCTFGINCDSLENENNEFHVMAKEAFTFTGLKSLKFFGNALSPTISRLFRVKMFSDEVRDFFMRVTKETISYREKTGLCRPDVMHLLIEAQKGRLKDEDEDNDDDKAISGFVRIDKSYSMKRNHSKKIPLTDEDIAGQALIFFFGSYDTVSLALSHTVYELVANPNVQEKLIKEIDYTLNECNSKITYEALFQMKYLDMVISETLRLWAPPPTLDRICVKPFVIEPTLPNEKPLLIEPGVEVIVPVYAWHRNPKYFKNPDKFDPERFSDKNKESIKSFTYFPFGIGPRHCIGIRFALLVMKIMMVNLLTKFQIIPTEKTVIPFEQSKNSLLLRSMHGYWFGLKPRTKI</sequence>
<evidence type="ECO:0000256" key="11">
    <source>
        <dbReference type="ARBA" id="ARBA00023033"/>
    </source>
</evidence>
<evidence type="ECO:0008006" key="17">
    <source>
        <dbReference type="Google" id="ProtNLM"/>
    </source>
</evidence>
<dbReference type="SUPFAM" id="SSF48264">
    <property type="entry name" value="Cytochrome P450"/>
    <property type="match status" value="1"/>
</dbReference>
<feature type="binding site" description="axial binding residue" evidence="13">
    <location>
        <position position="474"/>
    </location>
    <ligand>
        <name>heme</name>
        <dbReference type="ChEBI" id="CHEBI:30413"/>
    </ligand>
    <ligandPart>
        <name>Fe</name>
        <dbReference type="ChEBI" id="CHEBI:18248"/>
    </ligandPart>
</feature>
<dbReference type="EMBL" id="JARPUR010000004">
    <property type="protein sequence ID" value="KAK4876715.1"/>
    <property type="molecule type" value="Genomic_DNA"/>
</dbReference>
<evidence type="ECO:0000256" key="7">
    <source>
        <dbReference type="ARBA" id="ARBA00022824"/>
    </source>
</evidence>
<keyword evidence="16" id="KW-1185">Reference proteome</keyword>
<evidence type="ECO:0000256" key="2">
    <source>
        <dbReference type="ARBA" id="ARBA00004174"/>
    </source>
</evidence>
<dbReference type="PRINTS" id="PR00385">
    <property type="entry name" value="P450"/>
</dbReference>
<comment type="cofactor">
    <cofactor evidence="1 13">
        <name>heme</name>
        <dbReference type="ChEBI" id="CHEBI:30413"/>
    </cofactor>
</comment>
<dbReference type="Proteomes" id="UP001353858">
    <property type="component" value="Unassembled WGS sequence"/>
</dbReference>
<dbReference type="Gene3D" id="1.10.630.10">
    <property type="entry name" value="Cytochrome P450"/>
    <property type="match status" value="1"/>
</dbReference>
<evidence type="ECO:0000256" key="10">
    <source>
        <dbReference type="ARBA" id="ARBA00023004"/>
    </source>
</evidence>
<reference evidence="16" key="1">
    <citation type="submission" date="2023-01" db="EMBL/GenBank/DDBJ databases">
        <title>Key to firefly adult light organ development and bioluminescence: homeobox transcription factors regulate luciferase expression and transportation to peroxisome.</title>
        <authorList>
            <person name="Fu X."/>
        </authorList>
    </citation>
    <scope>NUCLEOTIDE SEQUENCE [LARGE SCALE GENOMIC DNA]</scope>
</reference>
<dbReference type="Pfam" id="PF00067">
    <property type="entry name" value="p450"/>
    <property type="match status" value="1"/>
</dbReference>
<proteinExistence type="inferred from homology"/>
<evidence type="ECO:0000256" key="8">
    <source>
        <dbReference type="ARBA" id="ARBA00022848"/>
    </source>
</evidence>
<evidence type="ECO:0000313" key="16">
    <source>
        <dbReference type="Proteomes" id="UP001353858"/>
    </source>
</evidence>
<keyword evidence="8" id="KW-0492">Microsome</keyword>
<evidence type="ECO:0000256" key="12">
    <source>
        <dbReference type="ARBA" id="ARBA00023136"/>
    </source>
</evidence>
<dbReference type="GO" id="GO:0004497">
    <property type="term" value="F:monooxygenase activity"/>
    <property type="evidence" value="ECO:0007669"/>
    <property type="project" value="UniProtKB-KW"/>
</dbReference>
<evidence type="ECO:0000256" key="1">
    <source>
        <dbReference type="ARBA" id="ARBA00001971"/>
    </source>
</evidence>
<dbReference type="AlphaFoldDB" id="A0AAN7NZA5"/>
<dbReference type="InterPro" id="IPR002401">
    <property type="entry name" value="Cyt_P450_E_grp-I"/>
</dbReference>
<dbReference type="GO" id="GO:0005789">
    <property type="term" value="C:endoplasmic reticulum membrane"/>
    <property type="evidence" value="ECO:0007669"/>
    <property type="project" value="UniProtKB-SubCell"/>
</dbReference>
<keyword evidence="11 14" id="KW-0503">Monooxygenase</keyword>
<comment type="caution">
    <text evidence="15">The sequence shown here is derived from an EMBL/GenBank/DDBJ whole genome shotgun (WGS) entry which is preliminary data.</text>
</comment>
<dbReference type="InterPro" id="IPR050476">
    <property type="entry name" value="Insect_CytP450_Detox"/>
</dbReference>
<keyword evidence="5 13" id="KW-0349">Heme</keyword>
<evidence type="ECO:0000256" key="3">
    <source>
        <dbReference type="ARBA" id="ARBA00004406"/>
    </source>
</evidence>
<keyword evidence="9 14" id="KW-0560">Oxidoreductase</keyword>
<comment type="subcellular location">
    <subcellularLocation>
        <location evidence="3">Endoplasmic reticulum membrane</location>
        <topology evidence="3">Peripheral membrane protein</topology>
    </subcellularLocation>
    <subcellularLocation>
        <location evidence="2">Microsome membrane</location>
        <topology evidence="2">Peripheral membrane protein</topology>
    </subcellularLocation>
</comment>